<accession>A0A915C3K7</accession>
<reference evidence="2" key="1">
    <citation type="submission" date="2022-11" db="UniProtKB">
        <authorList>
            <consortium name="WormBaseParasite"/>
        </authorList>
    </citation>
    <scope>IDENTIFICATION</scope>
</reference>
<dbReference type="Proteomes" id="UP000887569">
    <property type="component" value="Unplaced"/>
</dbReference>
<keyword evidence="1" id="KW-1185">Reference proteome</keyword>
<name>A0A915C3K7_PARUN</name>
<dbReference type="WBParaSite" id="PgR079_g018_t01">
    <property type="protein sequence ID" value="PgR079_g018_t01"/>
    <property type="gene ID" value="PgR079_g018"/>
</dbReference>
<dbReference type="AlphaFoldDB" id="A0A915C3K7"/>
<organism evidence="1 2">
    <name type="scientific">Parascaris univalens</name>
    <name type="common">Nematode worm</name>
    <dbReference type="NCBI Taxonomy" id="6257"/>
    <lineage>
        <taxon>Eukaryota</taxon>
        <taxon>Metazoa</taxon>
        <taxon>Ecdysozoa</taxon>
        <taxon>Nematoda</taxon>
        <taxon>Chromadorea</taxon>
        <taxon>Rhabditida</taxon>
        <taxon>Spirurina</taxon>
        <taxon>Ascaridomorpha</taxon>
        <taxon>Ascaridoidea</taxon>
        <taxon>Ascarididae</taxon>
        <taxon>Parascaris</taxon>
    </lineage>
</organism>
<proteinExistence type="predicted"/>
<evidence type="ECO:0000313" key="2">
    <source>
        <dbReference type="WBParaSite" id="PgR079_g018_t01"/>
    </source>
</evidence>
<protein>
    <submittedName>
        <fullName evidence="2">Uncharacterized protein</fullName>
    </submittedName>
</protein>
<evidence type="ECO:0000313" key="1">
    <source>
        <dbReference type="Proteomes" id="UP000887569"/>
    </source>
</evidence>
<sequence length="114" mass="13183">SYINYVFNVGLCRLRRNNPSFFLYSTIVCNEEQHKSSEWRKQPIYTSNRKVNHPFAGVTHVTDCSEIHCRQNSPNGRRKCAPLCNSPFPKLSTNFTETSNLASSFRKHSMLQVI</sequence>